<organism evidence="1 2">
    <name type="scientific">Actinoplanes flavus</name>
    <dbReference type="NCBI Taxonomy" id="2820290"/>
    <lineage>
        <taxon>Bacteria</taxon>
        <taxon>Bacillati</taxon>
        <taxon>Actinomycetota</taxon>
        <taxon>Actinomycetes</taxon>
        <taxon>Micromonosporales</taxon>
        <taxon>Micromonosporaceae</taxon>
        <taxon>Actinoplanes</taxon>
    </lineage>
</organism>
<proteinExistence type="predicted"/>
<reference evidence="1 2" key="1">
    <citation type="submission" date="2021-03" db="EMBL/GenBank/DDBJ databases">
        <title>Actinoplanes flavus sp. nov., a novel actinomycete isolated from Coconut Palm rhizosphere soil.</title>
        <authorList>
            <person name="Luo X."/>
        </authorList>
    </citation>
    <scope>NUCLEOTIDE SEQUENCE [LARGE SCALE GENOMIC DNA]</scope>
    <source>
        <strain evidence="1 2">NEAU-H7</strain>
    </source>
</reference>
<evidence type="ECO:0000313" key="1">
    <source>
        <dbReference type="EMBL" id="MBO3736522.1"/>
    </source>
</evidence>
<gene>
    <name evidence="1" type="ORF">J5X75_03195</name>
</gene>
<protein>
    <submittedName>
        <fullName evidence="1">Uncharacterized protein</fullName>
    </submittedName>
</protein>
<keyword evidence="2" id="KW-1185">Reference proteome</keyword>
<dbReference type="RefSeq" id="WP_208465738.1">
    <property type="nucleotide sequence ID" value="NZ_JAGFNS010000002.1"/>
</dbReference>
<sequence>MSAANTPGAPRQERCISCGAGIVVEPAVDASDLIFSCSECAGSARSVVAERVATATAPIDALHRSVERVLGGRTGIDIRVLEPESAVVVAVPSGYRWYVYPPFAGVIKVVAPHAVLHGPDLAPVPGLPLIMLTAVEDLRDLMDSTQTGPVAQLIEADLTARMEIDLFDPDALLDGGI</sequence>
<evidence type="ECO:0000313" key="2">
    <source>
        <dbReference type="Proteomes" id="UP000679690"/>
    </source>
</evidence>
<dbReference type="Proteomes" id="UP000679690">
    <property type="component" value="Unassembled WGS sequence"/>
</dbReference>
<name>A0ABS3UCM0_9ACTN</name>
<comment type="caution">
    <text evidence="1">The sequence shown here is derived from an EMBL/GenBank/DDBJ whole genome shotgun (WGS) entry which is preliminary data.</text>
</comment>
<accession>A0ABS3UCM0</accession>
<dbReference type="EMBL" id="JAGFNS010000002">
    <property type="protein sequence ID" value="MBO3736522.1"/>
    <property type="molecule type" value="Genomic_DNA"/>
</dbReference>